<sequence>MYLLGGIDNSTTYMNDVWSSSDGKTWTQITDNATWPKRYGHLATAFNKKIWVMGGNNGSTLKDVWYSSNDNASSWTQASTSGTMWSAGSGTPASVFDGELWVAGGNGGSGTLNSWSSSDGSAWTKVAVKDNETSRSGMESGVMGNRLYLIGGYVGNNTYKDDVLKYGP</sequence>
<dbReference type="EMBL" id="UINC01003078">
    <property type="protein sequence ID" value="SVA03148.1"/>
    <property type="molecule type" value="Genomic_DNA"/>
</dbReference>
<dbReference type="SUPFAM" id="SSF117281">
    <property type="entry name" value="Kelch motif"/>
    <property type="match status" value="1"/>
</dbReference>
<dbReference type="Gene3D" id="2.120.10.80">
    <property type="entry name" value="Kelch-type beta propeller"/>
    <property type="match status" value="1"/>
</dbReference>
<evidence type="ECO:0000313" key="1">
    <source>
        <dbReference type="EMBL" id="SVA03148.1"/>
    </source>
</evidence>
<organism evidence="1">
    <name type="scientific">marine metagenome</name>
    <dbReference type="NCBI Taxonomy" id="408172"/>
    <lineage>
        <taxon>unclassified sequences</taxon>
        <taxon>metagenomes</taxon>
        <taxon>ecological metagenomes</taxon>
    </lineage>
</organism>
<dbReference type="AlphaFoldDB" id="A0A381SIM8"/>
<reference evidence="1" key="1">
    <citation type="submission" date="2018-05" db="EMBL/GenBank/DDBJ databases">
        <authorList>
            <person name="Lanie J.A."/>
            <person name="Ng W.-L."/>
            <person name="Kazmierczak K.M."/>
            <person name="Andrzejewski T.M."/>
            <person name="Davidsen T.M."/>
            <person name="Wayne K.J."/>
            <person name="Tettelin H."/>
            <person name="Glass J.I."/>
            <person name="Rusch D."/>
            <person name="Podicherti R."/>
            <person name="Tsui H.-C.T."/>
            <person name="Winkler M.E."/>
        </authorList>
    </citation>
    <scope>NUCLEOTIDE SEQUENCE</scope>
</reference>
<gene>
    <name evidence="1" type="ORF">METZ01_LOCUS56002</name>
</gene>
<dbReference type="InterPro" id="IPR015915">
    <property type="entry name" value="Kelch-typ_b-propeller"/>
</dbReference>
<name>A0A381SIM8_9ZZZZ</name>
<dbReference type="PANTHER" id="PTHR23244">
    <property type="entry name" value="KELCH REPEAT DOMAIN"/>
    <property type="match status" value="1"/>
</dbReference>
<proteinExistence type="predicted"/>
<dbReference type="Pfam" id="PF24681">
    <property type="entry name" value="Kelch_KLHDC2_KLHL20_DRC7"/>
    <property type="match status" value="1"/>
</dbReference>
<accession>A0A381SIM8</accession>
<protein>
    <submittedName>
        <fullName evidence="1">Uncharacterized protein</fullName>
    </submittedName>
</protein>